<dbReference type="KEGG" id="gca:Galf_0407"/>
<dbReference type="GO" id="GO:0020037">
    <property type="term" value="F:heme binding"/>
    <property type="evidence" value="ECO:0007669"/>
    <property type="project" value="InterPro"/>
</dbReference>
<feature type="chain" id="PRO_5003128153" description="Cytochrome c domain-containing protein" evidence="5">
    <location>
        <begin position="22"/>
        <end position="133"/>
    </location>
</feature>
<keyword evidence="3 4" id="KW-0408">Iron</keyword>
<evidence type="ECO:0000256" key="1">
    <source>
        <dbReference type="ARBA" id="ARBA00022617"/>
    </source>
</evidence>
<dbReference type="AlphaFoldDB" id="D9SJV2"/>
<dbReference type="RefSeq" id="WP_013292394.1">
    <property type="nucleotide sequence ID" value="NC_014394.1"/>
</dbReference>
<dbReference type="EMBL" id="CP002159">
    <property type="protein sequence ID" value="ADL54451.1"/>
    <property type="molecule type" value="Genomic_DNA"/>
</dbReference>
<reference evidence="7 8" key="1">
    <citation type="submission" date="2010-08" db="EMBL/GenBank/DDBJ databases">
        <title>Complete sequence of Gallionella capsiferriformans ES-2.</title>
        <authorList>
            <consortium name="US DOE Joint Genome Institute"/>
            <person name="Lucas S."/>
            <person name="Copeland A."/>
            <person name="Lapidus A."/>
            <person name="Cheng J.-F."/>
            <person name="Bruce D."/>
            <person name="Goodwin L."/>
            <person name="Pitluck S."/>
            <person name="Chertkov O."/>
            <person name="Davenport K.W."/>
            <person name="Detter J.C."/>
            <person name="Han C."/>
            <person name="Tapia R."/>
            <person name="Land M."/>
            <person name="Hauser L."/>
            <person name="Chang Y.-J."/>
            <person name="Jeffries C."/>
            <person name="Kyrpides N."/>
            <person name="Ivanova N."/>
            <person name="Mikhailova N."/>
            <person name="Shelobolina E.S."/>
            <person name="Picardal F."/>
            <person name="Roden E."/>
            <person name="Emerson D."/>
            <person name="Woyke T."/>
        </authorList>
    </citation>
    <scope>NUCLEOTIDE SEQUENCE [LARGE SCALE GENOMIC DNA]</scope>
    <source>
        <strain evidence="7 8">ES-2</strain>
    </source>
</reference>
<evidence type="ECO:0000313" key="8">
    <source>
        <dbReference type="Proteomes" id="UP000001235"/>
    </source>
</evidence>
<keyword evidence="2 4" id="KW-0479">Metal-binding</keyword>
<evidence type="ECO:0000313" key="7">
    <source>
        <dbReference type="EMBL" id="ADL54451.1"/>
    </source>
</evidence>
<organism evidence="7 8">
    <name type="scientific">Gallionella capsiferriformans (strain ES-2)</name>
    <name type="common">Gallionella ferruginea capsiferriformans (strain ES-2)</name>
    <dbReference type="NCBI Taxonomy" id="395494"/>
    <lineage>
        <taxon>Bacteria</taxon>
        <taxon>Pseudomonadati</taxon>
        <taxon>Pseudomonadota</taxon>
        <taxon>Betaproteobacteria</taxon>
        <taxon>Nitrosomonadales</taxon>
        <taxon>Gallionellaceae</taxon>
        <taxon>Gallionella</taxon>
    </lineage>
</organism>
<dbReference type="GO" id="GO:0046872">
    <property type="term" value="F:metal ion binding"/>
    <property type="evidence" value="ECO:0007669"/>
    <property type="project" value="UniProtKB-KW"/>
</dbReference>
<dbReference type="PROSITE" id="PS51007">
    <property type="entry name" value="CYTC"/>
    <property type="match status" value="1"/>
</dbReference>
<dbReference type="STRING" id="395494.Galf_0407"/>
<feature type="domain" description="Cytochrome c" evidence="6">
    <location>
        <begin position="40"/>
        <end position="133"/>
    </location>
</feature>
<feature type="signal peptide" evidence="5">
    <location>
        <begin position="1"/>
        <end position="21"/>
    </location>
</feature>
<dbReference type="Gene3D" id="1.10.760.10">
    <property type="entry name" value="Cytochrome c-like domain"/>
    <property type="match status" value="1"/>
</dbReference>
<sequence precursor="true">MNYLYALILSGLLALSPVASATPASDALLASYKAAGVIKADAATGKANWTKETRDADGEMMSCSTCHGTDFSKSGKHHKTQKVIEPMSPRVNAERFTDEKKVEKWFKRNCKDAWGRECTAQEKADFLTFFLAQ</sequence>
<keyword evidence="1 4" id="KW-0349">Heme</keyword>
<evidence type="ECO:0000256" key="5">
    <source>
        <dbReference type="SAM" id="SignalP"/>
    </source>
</evidence>
<dbReference type="Proteomes" id="UP000001235">
    <property type="component" value="Chromosome"/>
</dbReference>
<protein>
    <recommendedName>
        <fullName evidence="6">Cytochrome c domain-containing protein</fullName>
    </recommendedName>
</protein>
<evidence type="ECO:0000259" key="6">
    <source>
        <dbReference type="PROSITE" id="PS51007"/>
    </source>
</evidence>
<dbReference type="InterPro" id="IPR015170">
    <property type="entry name" value="DUF1924_SHP"/>
</dbReference>
<proteinExistence type="predicted"/>
<dbReference type="SUPFAM" id="SSF46626">
    <property type="entry name" value="Cytochrome c"/>
    <property type="match status" value="1"/>
</dbReference>
<dbReference type="Pfam" id="PF09086">
    <property type="entry name" value="DUF1924"/>
    <property type="match status" value="1"/>
</dbReference>
<dbReference type="OrthoDB" id="5295318at2"/>
<evidence type="ECO:0000256" key="4">
    <source>
        <dbReference type="PROSITE-ProRule" id="PRU00433"/>
    </source>
</evidence>
<name>D9SJV2_GALCS</name>
<keyword evidence="8" id="KW-1185">Reference proteome</keyword>
<dbReference type="GO" id="GO:0009055">
    <property type="term" value="F:electron transfer activity"/>
    <property type="evidence" value="ECO:0007669"/>
    <property type="project" value="InterPro"/>
</dbReference>
<dbReference type="HOGENOM" id="CLU_146035_0_0_4"/>
<dbReference type="eggNOG" id="COG1858">
    <property type="taxonomic scope" value="Bacteria"/>
</dbReference>
<evidence type="ECO:0000256" key="2">
    <source>
        <dbReference type="ARBA" id="ARBA00022723"/>
    </source>
</evidence>
<keyword evidence="5" id="KW-0732">Signal</keyword>
<evidence type="ECO:0000256" key="3">
    <source>
        <dbReference type="ARBA" id="ARBA00023004"/>
    </source>
</evidence>
<gene>
    <name evidence="7" type="ordered locus">Galf_0407</name>
</gene>
<dbReference type="InterPro" id="IPR009056">
    <property type="entry name" value="Cyt_c-like_dom"/>
</dbReference>
<accession>D9SJV2</accession>
<dbReference type="InterPro" id="IPR036909">
    <property type="entry name" value="Cyt_c-like_dom_sf"/>
</dbReference>